<dbReference type="CDD" id="cd01741">
    <property type="entry name" value="GATase1_1"/>
    <property type="match status" value="1"/>
</dbReference>
<dbReference type="Pfam" id="PF00117">
    <property type="entry name" value="GATase"/>
    <property type="match status" value="1"/>
</dbReference>
<accession>A0A4T0FVJ5</accession>
<reference evidence="2 3" key="1">
    <citation type="submission" date="2019-03" db="EMBL/GenBank/DDBJ databases">
        <title>Sequencing 23 genomes of Wallemia ichthyophaga.</title>
        <authorList>
            <person name="Gostincar C."/>
        </authorList>
    </citation>
    <scope>NUCLEOTIDE SEQUENCE [LARGE SCALE GENOMIC DNA]</scope>
    <source>
        <strain evidence="2 3">EXF-5753</strain>
    </source>
</reference>
<dbReference type="PROSITE" id="PS51273">
    <property type="entry name" value="GATASE_TYPE_1"/>
    <property type="match status" value="1"/>
</dbReference>
<dbReference type="InterPro" id="IPR044992">
    <property type="entry name" value="ChyE-like"/>
</dbReference>
<dbReference type="Gene3D" id="3.40.50.880">
    <property type="match status" value="1"/>
</dbReference>
<name>A0A4T0FVJ5_9BASI</name>
<gene>
    <name evidence="2" type="ORF">E3P99_00449</name>
</gene>
<dbReference type="SUPFAM" id="SSF52317">
    <property type="entry name" value="Class I glutamine amidotransferase-like"/>
    <property type="match status" value="1"/>
</dbReference>
<evidence type="ECO:0000259" key="1">
    <source>
        <dbReference type="Pfam" id="PF00117"/>
    </source>
</evidence>
<dbReference type="EMBL" id="SPNW01000005">
    <property type="protein sequence ID" value="TIA92708.1"/>
    <property type="molecule type" value="Genomic_DNA"/>
</dbReference>
<dbReference type="InterPro" id="IPR029062">
    <property type="entry name" value="Class_I_gatase-like"/>
</dbReference>
<proteinExistence type="predicted"/>
<dbReference type="InterPro" id="IPR017926">
    <property type="entry name" value="GATASE"/>
</dbReference>
<evidence type="ECO:0000313" key="2">
    <source>
        <dbReference type="EMBL" id="TIA92708.1"/>
    </source>
</evidence>
<dbReference type="GO" id="GO:0005634">
    <property type="term" value="C:nucleus"/>
    <property type="evidence" value="ECO:0007669"/>
    <property type="project" value="TreeGrafter"/>
</dbReference>
<organism evidence="2 3">
    <name type="scientific">Wallemia hederae</name>
    <dbReference type="NCBI Taxonomy" id="1540922"/>
    <lineage>
        <taxon>Eukaryota</taxon>
        <taxon>Fungi</taxon>
        <taxon>Dikarya</taxon>
        <taxon>Basidiomycota</taxon>
        <taxon>Wallemiomycotina</taxon>
        <taxon>Wallemiomycetes</taxon>
        <taxon>Wallemiales</taxon>
        <taxon>Wallemiaceae</taxon>
        <taxon>Wallemia</taxon>
    </lineage>
</organism>
<comment type="caution">
    <text evidence="2">The sequence shown here is derived from an EMBL/GenBank/DDBJ whole genome shotgun (WGS) entry which is preliminary data.</text>
</comment>
<sequence length="281" mass="31864">MVQQRKLKICFLKADTLPYEAIKHHGEYEEVLHALIEPLCKSSDTEIDLEISKYDVIERQYPRDVHTYDAVIISGSFADSSVDDKLWVLRLCGFLIMLHDEYPHIRQIGICFGMQILARAFSSKIQANKMGWEVGSTELKLTEGGKELLNPDSDNRKDVIRLQQMHQDCVAEMPEHFELLASSELTPIQALAKYYDDKKPRAFTNAPDVIPEGKFGQVQIIGLQGHPEWSGDLICSLIREYEREGIFSPEYAAKVSAIAQQPTDAMHVGRSLMKILGINTK</sequence>
<dbReference type="Proteomes" id="UP000310189">
    <property type="component" value="Unassembled WGS sequence"/>
</dbReference>
<evidence type="ECO:0000313" key="3">
    <source>
        <dbReference type="Proteomes" id="UP000310189"/>
    </source>
</evidence>
<dbReference type="GO" id="GO:0005829">
    <property type="term" value="C:cytosol"/>
    <property type="evidence" value="ECO:0007669"/>
    <property type="project" value="TreeGrafter"/>
</dbReference>
<dbReference type="PANTHER" id="PTHR42695:SF5">
    <property type="entry name" value="GLUTAMINE AMIDOTRANSFERASE YLR126C-RELATED"/>
    <property type="match status" value="1"/>
</dbReference>
<keyword evidence="3" id="KW-1185">Reference proteome</keyword>
<dbReference type="PANTHER" id="PTHR42695">
    <property type="entry name" value="GLUTAMINE AMIDOTRANSFERASE YLR126C-RELATED"/>
    <property type="match status" value="1"/>
</dbReference>
<protein>
    <recommendedName>
        <fullName evidence="1">Glutamine amidotransferase domain-containing protein</fullName>
    </recommendedName>
</protein>
<dbReference type="OrthoDB" id="92161at2759"/>
<dbReference type="AlphaFoldDB" id="A0A4T0FVJ5"/>
<feature type="domain" description="Glutamine amidotransferase" evidence="1">
    <location>
        <begin position="46"/>
        <end position="189"/>
    </location>
</feature>